<dbReference type="AlphaFoldDB" id="A0AAU7CLZ4"/>
<feature type="domain" description="Isochorismatase-like" evidence="2">
    <location>
        <begin position="19"/>
        <end position="179"/>
    </location>
</feature>
<accession>A0AAU7CLZ4</accession>
<dbReference type="InterPro" id="IPR000868">
    <property type="entry name" value="Isochorismatase-like_dom"/>
</dbReference>
<dbReference type="RefSeq" id="WP_406698960.1">
    <property type="nucleotide sequence ID" value="NZ_CP155447.1"/>
</dbReference>
<gene>
    <name evidence="3" type="ORF">V5E97_08750</name>
</gene>
<sequence length="206" mass="23039">MPSANQDLHGNAPDKSPVALLLIDVINDLEFPGGDQLLRFAEPMAHQIALLKPLVRRAGIPVIYVNDNFGRWRSNFQAYVDHCLNDNVRGRVLAQQLKPDEDDYFVLKPKHSGFFSTTLEILLHYLQVETVILTGVAGNICVLFTANDAYMRDFHLIVPSDCVASNSAHENQHALTEMRTILKADTRPSSELDCEALKRGESGGRW</sequence>
<dbReference type="EC" id="3.-.-.-" evidence="3"/>
<dbReference type="Pfam" id="PF00857">
    <property type="entry name" value="Isochorismatase"/>
    <property type="match status" value="1"/>
</dbReference>
<reference evidence="3" key="1">
    <citation type="submission" date="2024-05" db="EMBL/GenBank/DDBJ databases">
        <title>Planctomycetes of the genus Singulisphaera possess chitinolytic capabilities.</title>
        <authorList>
            <person name="Ivanova A."/>
        </authorList>
    </citation>
    <scope>NUCLEOTIDE SEQUENCE</scope>
    <source>
        <strain evidence="3">Ch08T</strain>
    </source>
</reference>
<dbReference type="PANTHER" id="PTHR43540:SF6">
    <property type="entry name" value="ISOCHORISMATASE-LIKE DOMAIN-CONTAINING PROTEIN"/>
    <property type="match status" value="1"/>
</dbReference>
<keyword evidence="1 3" id="KW-0378">Hydrolase</keyword>
<organism evidence="3">
    <name type="scientific">Singulisphaera sp. Ch08</name>
    <dbReference type="NCBI Taxonomy" id="3120278"/>
    <lineage>
        <taxon>Bacteria</taxon>
        <taxon>Pseudomonadati</taxon>
        <taxon>Planctomycetota</taxon>
        <taxon>Planctomycetia</taxon>
        <taxon>Isosphaerales</taxon>
        <taxon>Isosphaeraceae</taxon>
        <taxon>Singulisphaera</taxon>
    </lineage>
</organism>
<dbReference type="InterPro" id="IPR050272">
    <property type="entry name" value="Isochorismatase-like_hydrls"/>
</dbReference>
<name>A0AAU7CLZ4_9BACT</name>
<proteinExistence type="predicted"/>
<dbReference type="GO" id="GO:0016787">
    <property type="term" value="F:hydrolase activity"/>
    <property type="evidence" value="ECO:0007669"/>
    <property type="project" value="UniProtKB-KW"/>
</dbReference>
<protein>
    <submittedName>
        <fullName evidence="3">Isochorismatase family cysteine hydrolase</fullName>
        <ecNumber evidence="3">3.-.-.-</ecNumber>
    </submittedName>
</protein>
<dbReference type="PANTHER" id="PTHR43540">
    <property type="entry name" value="PEROXYUREIDOACRYLATE/UREIDOACRYLATE AMIDOHYDROLASE-RELATED"/>
    <property type="match status" value="1"/>
</dbReference>
<dbReference type="InterPro" id="IPR036380">
    <property type="entry name" value="Isochorismatase-like_sf"/>
</dbReference>
<dbReference type="CDD" id="cd00431">
    <property type="entry name" value="cysteine_hydrolases"/>
    <property type="match status" value="1"/>
</dbReference>
<evidence type="ECO:0000313" key="3">
    <source>
        <dbReference type="EMBL" id="XBH06108.1"/>
    </source>
</evidence>
<dbReference type="Gene3D" id="3.40.50.850">
    <property type="entry name" value="Isochorismatase-like"/>
    <property type="match status" value="1"/>
</dbReference>
<dbReference type="SUPFAM" id="SSF52499">
    <property type="entry name" value="Isochorismatase-like hydrolases"/>
    <property type="match status" value="1"/>
</dbReference>
<evidence type="ECO:0000256" key="1">
    <source>
        <dbReference type="ARBA" id="ARBA00022801"/>
    </source>
</evidence>
<dbReference type="EMBL" id="CP155447">
    <property type="protein sequence ID" value="XBH06108.1"/>
    <property type="molecule type" value="Genomic_DNA"/>
</dbReference>
<evidence type="ECO:0000259" key="2">
    <source>
        <dbReference type="Pfam" id="PF00857"/>
    </source>
</evidence>